<evidence type="ECO:0000313" key="1">
    <source>
        <dbReference type="EMBL" id="KRU23542.1"/>
    </source>
</evidence>
<keyword evidence="2" id="KW-1185">Reference proteome</keyword>
<evidence type="ECO:0000313" key="2">
    <source>
        <dbReference type="Proteomes" id="UP000051202"/>
    </source>
</evidence>
<proteinExistence type="predicted"/>
<comment type="caution">
    <text evidence="1">The sequence shown here is derived from an EMBL/GenBank/DDBJ whole genome shotgun (WGS) entry which is preliminary data.</text>
</comment>
<gene>
    <name evidence="1" type="ORF">AS194_04015</name>
</gene>
<dbReference type="RefSeq" id="WP_058023701.1">
    <property type="nucleotide sequence ID" value="NZ_LNDJ01000013.1"/>
</dbReference>
<protein>
    <submittedName>
        <fullName evidence="1">Uncharacterized protein</fullName>
    </submittedName>
</protein>
<organism evidence="1 2">
    <name type="scientific">Psychrobacter piscatorii</name>
    <dbReference type="NCBI Taxonomy" id="554343"/>
    <lineage>
        <taxon>Bacteria</taxon>
        <taxon>Pseudomonadati</taxon>
        <taxon>Pseudomonadota</taxon>
        <taxon>Gammaproteobacteria</taxon>
        <taxon>Moraxellales</taxon>
        <taxon>Moraxellaceae</taxon>
        <taxon>Psychrobacter</taxon>
    </lineage>
</organism>
<reference evidence="1 2" key="1">
    <citation type="submission" date="2015-11" db="EMBL/GenBank/DDBJ databases">
        <title>Permanent draft genome of Psychrobacter piscatorii LQ58.</title>
        <authorList>
            <person name="Zhou M."/>
            <person name="Dong B."/>
            <person name="Liu Q."/>
        </authorList>
    </citation>
    <scope>NUCLEOTIDE SEQUENCE [LARGE SCALE GENOMIC DNA]</scope>
    <source>
        <strain evidence="1 2">LQ58</strain>
    </source>
</reference>
<dbReference type="Proteomes" id="UP000051202">
    <property type="component" value="Unassembled WGS sequence"/>
</dbReference>
<dbReference type="AlphaFoldDB" id="A0A0T6DV19"/>
<sequence>MSKKLTAALITASVAELPSGYITMPHPHLDGDINVKIHTVAEREEFEKKAYYSDSELKQYPQRAVTFAYAVVDDKGERLFTDEQIPEISKWPAYITVPVHLKYNELNNIGPEKIEAATKNS</sequence>
<name>A0A0T6DV19_9GAMM</name>
<dbReference type="STRING" id="554343.AS194_04015"/>
<dbReference type="EMBL" id="LNDJ01000013">
    <property type="protein sequence ID" value="KRU23542.1"/>
    <property type="molecule type" value="Genomic_DNA"/>
</dbReference>
<accession>A0A0T6DV19</accession>